<name>A0A0E9RYZ9_ANGAN</name>
<dbReference type="EMBL" id="GBXM01074445">
    <property type="protein sequence ID" value="JAH34132.1"/>
    <property type="molecule type" value="Transcribed_RNA"/>
</dbReference>
<reference evidence="2" key="1">
    <citation type="submission" date="2014-11" db="EMBL/GenBank/DDBJ databases">
        <authorList>
            <person name="Amaro Gonzalez C."/>
        </authorList>
    </citation>
    <scope>NUCLEOTIDE SEQUENCE</scope>
</reference>
<reference evidence="2" key="2">
    <citation type="journal article" date="2015" name="Fish Shellfish Immunol.">
        <title>Early steps in the European eel (Anguilla anguilla)-Vibrio vulnificus interaction in the gills: Role of the RtxA13 toxin.</title>
        <authorList>
            <person name="Callol A."/>
            <person name="Pajuelo D."/>
            <person name="Ebbesson L."/>
            <person name="Teles M."/>
            <person name="MacKenzie S."/>
            <person name="Amaro C."/>
        </authorList>
    </citation>
    <scope>NUCLEOTIDE SEQUENCE</scope>
</reference>
<keyword evidence="1" id="KW-0812">Transmembrane</keyword>
<accession>A0A0E9RYZ9</accession>
<keyword evidence="1" id="KW-0472">Membrane</keyword>
<feature type="transmembrane region" description="Helical" evidence="1">
    <location>
        <begin position="15"/>
        <end position="35"/>
    </location>
</feature>
<protein>
    <submittedName>
        <fullName evidence="2">Uncharacterized protein</fullName>
    </submittedName>
</protein>
<proteinExistence type="predicted"/>
<evidence type="ECO:0000256" key="1">
    <source>
        <dbReference type="SAM" id="Phobius"/>
    </source>
</evidence>
<keyword evidence="1" id="KW-1133">Transmembrane helix</keyword>
<sequence length="45" mass="5606">MQWHYTSKQFERSRLHMLCSVAMEILLINIFLYRWSSYRYCTEGL</sequence>
<organism evidence="2">
    <name type="scientific">Anguilla anguilla</name>
    <name type="common">European freshwater eel</name>
    <name type="synonym">Muraena anguilla</name>
    <dbReference type="NCBI Taxonomy" id="7936"/>
    <lineage>
        <taxon>Eukaryota</taxon>
        <taxon>Metazoa</taxon>
        <taxon>Chordata</taxon>
        <taxon>Craniata</taxon>
        <taxon>Vertebrata</taxon>
        <taxon>Euteleostomi</taxon>
        <taxon>Actinopterygii</taxon>
        <taxon>Neopterygii</taxon>
        <taxon>Teleostei</taxon>
        <taxon>Anguilliformes</taxon>
        <taxon>Anguillidae</taxon>
        <taxon>Anguilla</taxon>
    </lineage>
</organism>
<evidence type="ECO:0000313" key="2">
    <source>
        <dbReference type="EMBL" id="JAH34132.1"/>
    </source>
</evidence>
<dbReference type="AlphaFoldDB" id="A0A0E9RYZ9"/>